<dbReference type="Proteomes" id="UP001381693">
    <property type="component" value="Unassembled WGS sequence"/>
</dbReference>
<feature type="non-terminal residue" evidence="1">
    <location>
        <position position="59"/>
    </location>
</feature>
<sequence length="59" mass="6539">MVFAAPRIVGNVGAELPLSYYTASLIDAFPRANTLRNVETEIIDRYTLKIPPTNQTTSQ</sequence>
<keyword evidence="2" id="KW-1185">Reference proteome</keyword>
<comment type="caution">
    <text evidence="1">The sequence shown here is derived from an EMBL/GenBank/DDBJ whole genome shotgun (WGS) entry which is preliminary data.</text>
</comment>
<dbReference type="EMBL" id="JAXCGZ010010532">
    <property type="protein sequence ID" value="KAK7075499.1"/>
    <property type="molecule type" value="Genomic_DNA"/>
</dbReference>
<accession>A0AAN8XBG6</accession>
<name>A0AAN8XBG6_HALRR</name>
<proteinExistence type="predicted"/>
<protein>
    <submittedName>
        <fullName evidence="1">Uncharacterized protein</fullName>
    </submittedName>
</protein>
<gene>
    <name evidence="1" type="ORF">SK128_002715</name>
</gene>
<reference evidence="1 2" key="1">
    <citation type="submission" date="2023-11" db="EMBL/GenBank/DDBJ databases">
        <title>Halocaridina rubra genome assembly.</title>
        <authorList>
            <person name="Smith C."/>
        </authorList>
    </citation>
    <scope>NUCLEOTIDE SEQUENCE [LARGE SCALE GENOMIC DNA]</scope>
    <source>
        <strain evidence="1">EP-1</strain>
        <tissue evidence="1">Whole</tissue>
    </source>
</reference>
<dbReference type="AlphaFoldDB" id="A0AAN8XBG6"/>
<organism evidence="1 2">
    <name type="scientific">Halocaridina rubra</name>
    <name type="common">Hawaiian red shrimp</name>
    <dbReference type="NCBI Taxonomy" id="373956"/>
    <lineage>
        <taxon>Eukaryota</taxon>
        <taxon>Metazoa</taxon>
        <taxon>Ecdysozoa</taxon>
        <taxon>Arthropoda</taxon>
        <taxon>Crustacea</taxon>
        <taxon>Multicrustacea</taxon>
        <taxon>Malacostraca</taxon>
        <taxon>Eumalacostraca</taxon>
        <taxon>Eucarida</taxon>
        <taxon>Decapoda</taxon>
        <taxon>Pleocyemata</taxon>
        <taxon>Caridea</taxon>
        <taxon>Atyoidea</taxon>
        <taxon>Atyidae</taxon>
        <taxon>Halocaridina</taxon>
    </lineage>
</organism>
<evidence type="ECO:0000313" key="2">
    <source>
        <dbReference type="Proteomes" id="UP001381693"/>
    </source>
</evidence>
<evidence type="ECO:0000313" key="1">
    <source>
        <dbReference type="EMBL" id="KAK7075499.1"/>
    </source>
</evidence>